<dbReference type="InterPro" id="IPR001466">
    <property type="entry name" value="Beta-lactam-related"/>
</dbReference>
<dbReference type="EnsemblMetazoa" id="CJA37761.1">
    <property type="protein sequence ID" value="CJA37761.1"/>
    <property type="gene ID" value="WBGene00213608"/>
</dbReference>
<protein>
    <submittedName>
        <fullName evidence="2">Beta-lactamase domain-containing protein</fullName>
    </submittedName>
</protein>
<dbReference type="Gene3D" id="3.40.710.10">
    <property type="entry name" value="DD-peptidase/beta-lactamase superfamily"/>
    <property type="match status" value="1"/>
</dbReference>
<reference evidence="3" key="1">
    <citation type="submission" date="2010-08" db="EMBL/GenBank/DDBJ databases">
        <authorList>
            <consortium name="Caenorhabditis japonica Sequencing Consortium"/>
            <person name="Wilson R.K."/>
        </authorList>
    </citation>
    <scope>NUCLEOTIDE SEQUENCE [LARGE SCALE GENOMIC DNA]</scope>
    <source>
        <strain evidence="3">DF5081</strain>
    </source>
</reference>
<dbReference type="Proteomes" id="UP000005237">
    <property type="component" value="Unassembled WGS sequence"/>
</dbReference>
<name>A0A8R1EPD0_CAEJA</name>
<proteinExistence type="predicted"/>
<dbReference type="Pfam" id="PF00144">
    <property type="entry name" value="Beta-lactamase"/>
    <property type="match status" value="1"/>
</dbReference>
<dbReference type="SUPFAM" id="SSF56601">
    <property type="entry name" value="beta-lactamase/transpeptidase-like"/>
    <property type="match status" value="1"/>
</dbReference>
<evidence type="ECO:0000313" key="3">
    <source>
        <dbReference type="Proteomes" id="UP000005237"/>
    </source>
</evidence>
<evidence type="ECO:0000313" key="2">
    <source>
        <dbReference type="EnsemblMetazoa" id="CJA37761.1"/>
    </source>
</evidence>
<dbReference type="InterPro" id="IPR012338">
    <property type="entry name" value="Beta-lactam/transpept-like"/>
</dbReference>
<sequence length="57" mass="6351">GAFTFGHPGYGGQFVHMDPESGIAITYLSNGLKNWHRRALRRLHAIAQRGVQQCSQN</sequence>
<accession>A0A8R1EPD0</accession>
<keyword evidence="3" id="KW-1185">Reference proteome</keyword>
<dbReference type="AlphaFoldDB" id="A0A8R1EPD0"/>
<feature type="domain" description="Beta-lactamase-related" evidence="1">
    <location>
        <begin position="4"/>
        <end position="47"/>
    </location>
</feature>
<evidence type="ECO:0000259" key="1">
    <source>
        <dbReference type="Pfam" id="PF00144"/>
    </source>
</evidence>
<reference evidence="2" key="2">
    <citation type="submission" date="2022-06" db="UniProtKB">
        <authorList>
            <consortium name="EnsemblMetazoa"/>
        </authorList>
    </citation>
    <scope>IDENTIFICATION</scope>
    <source>
        <strain evidence="2">DF5081</strain>
    </source>
</reference>
<organism evidence="2 3">
    <name type="scientific">Caenorhabditis japonica</name>
    <dbReference type="NCBI Taxonomy" id="281687"/>
    <lineage>
        <taxon>Eukaryota</taxon>
        <taxon>Metazoa</taxon>
        <taxon>Ecdysozoa</taxon>
        <taxon>Nematoda</taxon>
        <taxon>Chromadorea</taxon>
        <taxon>Rhabditida</taxon>
        <taxon>Rhabditina</taxon>
        <taxon>Rhabditomorpha</taxon>
        <taxon>Rhabditoidea</taxon>
        <taxon>Rhabditidae</taxon>
        <taxon>Peloderinae</taxon>
        <taxon>Caenorhabditis</taxon>
    </lineage>
</organism>